<evidence type="ECO:0000313" key="3">
    <source>
        <dbReference type="Proteomes" id="UP001164746"/>
    </source>
</evidence>
<dbReference type="EMBL" id="CP111020">
    <property type="protein sequence ID" value="WAR15641.1"/>
    <property type="molecule type" value="Genomic_DNA"/>
</dbReference>
<name>A0ABY7F8H4_MYAAR</name>
<organism evidence="1 3">
    <name type="scientific">Mya arenaria</name>
    <name type="common">Soft-shell clam</name>
    <dbReference type="NCBI Taxonomy" id="6604"/>
    <lineage>
        <taxon>Eukaryota</taxon>
        <taxon>Metazoa</taxon>
        <taxon>Spiralia</taxon>
        <taxon>Lophotrochozoa</taxon>
        <taxon>Mollusca</taxon>
        <taxon>Bivalvia</taxon>
        <taxon>Autobranchia</taxon>
        <taxon>Heteroconchia</taxon>
        <taxon>Euheterodonta</taxon>
        <taxon>Imparidentia</taxon>
        <taxon>Neoheterodontei</taxon>
        <taxon>Myida</taxon>
        <taxon>Myoidea</taxon>
        <taxon>Myidae</taxon>
        <taxon>Mya</taxon>
    </lineage>
</organism>
<sequence length="470" mass="54122">MASSGETKQNIMAYLYIQLSSKVLLEVLEKYIEKTKPANYESEWTIDEFLFENKSKILSTLVGRKNEKRLFPGFSVRTDSTQWEQYLIMFILLDVCENEYIPHDIIEAIRALKELRQRFYYKLDEEIDDAKFDSQIDEMRNLLMQICESIHNETMKAHVLDQLDRCRTRSLNIEDTDFLPLLISNHEAEKGLREKMETLTAENYEIHENIARVVSVMEQHFFTDIEQAQQQGYDLQDKALPPRSDKYPFSPPNISFELNFEHGKLPQSVIDDIVASINQISLTEESPDPLVFGNAIQQSFVSFGARQGCVRLQLKPNSLKCLFEAIEECISGKLSEKLKPLEGILRQKYGMESLTLSLVLFKDDYTRCMNRLVNQICYRAEMFGSTNDSKQLQPHVSAKCSKEKGVTVTAICRNTREAFNISAVINNGKMQNVFKPLENAVQSIHGNENVQLTCRVTSCKGYGPVNRRRT</sequence>
<evidence type="ECO:0000313" key="2">
    <source>
        <dbReference type="EMBL" id="WAR15641.1"/>
    </source>
</evidence>
<accession>A0ABY7F8H4</accession>
<proteinExistence type="predicted"/>
<keyword evidence="3" id="KW-1185">Reference proteome</keyword>
<gene>
    <name evidence="1" type="ORF">MAR_005701</name>
    <name evidence="2" type="ORF">MAR_005746</name>
</gene>
<dbReference type="EMBL" id="CP111020">
    <property type="protein sequence ID" value="WAR15596.1"/>
    <property type="molecule type" value="Genomic_DNA"/>
</dbReference>
<evidence type="ECO:0000313" key="1">
    <source>
        <dbReference type="EMBL" id="WAR15596.1"/>
    </source>
</evidence>
<protein>
    <submittedName>
        <fullName evidence="1">Uncharacterized protein</fullName>
    </submittedName>
</protein>
<reference evidence="1" key="1">
    <citation type="submission" date="2022-11" db="EMBL/GenBank/DDBJ databases">
        <title>Centuries of genome instability and evolution in soft-shell clam transmissible cancer (bioRxiv).</title>
        <authorList>
            <person name="Hart S.F.M."/>
            <person name="Yonemitsu M.A."/>
            <person name="Giersch R.M."/>
            <person name="Beal B.F."/>
            <person name="Arriagada G."/>
            <person name="Davis B.W."/>
            <person name="Ostrander E.A."/>
            <person name="Goff S.P."/>
            <person name="Metzger M.J."/>
        </authorList>
    </citation>
    <scope>NUCLEOTIDE SEQUENCE</scope>
    <source>
        <strain evidence="1">MELC-2E11</strain>
        <tissue evidence="1">Siphon/mantle</tissue>
    </source>
</reference>
<dbReference type="Proteomes" id="UP001164746">
    <property type="component" value="Chromosome 9"/>
</dbReference>